<name>A0A222E8R1_9RHOB</name>
<dbReference type="RefSeq" id="WP_157733573.1">
    <property type="nucleotide sequence ID" value="NZ_CP022540.1"/>
</dbReference>
<evidence type="ECO:0000313" key="2">
    <source>
        <dbReference type="Proteomes" id="UP000203589"/>
    </source>
</evidence>
<dbReference type="OrthoDB" id="9924041at2"/>
<protein>
    <submittedName>
        <fullName evidence="1">Uncharacterized protein</fullName>
    </submittedName>
</protein>
<proteinExistence type="predicted"/>
<dbReference type="KEGG" id="aht:ANTHELSMS3_03817"/>
<dbReference type="AlphaFoldDB" id="A0A222E8R1"/>
<dbReference type="Proteomes" id="UP000203589">
    <property type="component" value="Chromosome"/>
</dbReference>
<organism evidence="1 2">
    <name type="scientific">Antarctobacter heliothermus</name>
    <dbReference type="NCBI Taxonomy" id="74033"/>
    <lineage>
        <taxon>Bacteria</taxon>
        <taxon>Pseudomonadati</taxon>
        <taxon>Pseudomonadota</taxon>
        <taxon>Alphaproteobacteria</taxon>
        <taxon>Rhodobacterales</taxon>
        <taxon>Roseobacteraceae</taxon>
        <taxon>Antarctobacter</taxon>
    </lineage>
</organism>
<gene>
    <name evidence="1" type="ORF">ANTHELSMS3_03817</name>
</gene>
<dbReference type="EMBL" id="CP022540">
    <property type="protein sequence ID" value="ASP22438.1"/>
    <property type="molecule type" value="Genomic_DNA"/>
</dbReference>
<evidence type="ECO:0000313" key="1">
    <source>
        <dbReference type="EMBL" id="ASP22438.1"/>
    </source>
</evidence>
<reference evidence="1 2" key="1">
    <citation type="submission" date="2017-07" db="EMBL/GenBank/DDBJ databases">
        <title>Genome Sequence of Antarctobacter heliothermus Strain SMS3 Isolated from a culture of the Diatom Skeletonema marinoi.</title>
        <authorList>
            <person name="Topel M."/>
            <person name="Pinder M.I.M."/>
            <person name="Johansson O.N."/>
            <person name="Kourtchenko O."/>
            <person name="Godhe A."/>
            <person name="Clarke A.K."/>
        </authorList>
    </citation>
    <scope>NUCLEOTIDE SEQUENCE [LARGE SCALE GENOMIC DNA]</scope>
    <source>
        <strain evidence="1 2">SMS3</strain>
    </source>
</reference>
<sequence>MPEYNQLRAIEKSLEELRNDLCLKIETKDGDVRTLTDLHQRVAKALRALSGQG</sequence>
<keyword evidence="2" id="KW-1185">Reference proteome</keyword>
<accession>A0A222E8R1</accession>